<sequence>MGGASNYGVSVGGSMSLAFGVFRFGDEFVVARDDFSALQIRPGEDGAFHYFYDAENRRLIKHFVIDDRPRVATFCDIVLIKKDGKYSPRVKIWKKNKSNAARSVLEEEISGDVFVKTVKASVNAGDNAESAGNFWKLIQFLQSFADVDIPSNDFRVVSGDVSQLARSLGGENKATVVEAVRIALGGSITEEDLQIMSNRKEQLDVFKRMLSDAIFFEEERSRLGKDGGKAGKEAVWQKFFEANQWIFGYGLNLVSCESLDGSKLERYTTGFNVFTGAGKRADAIMRTRGFVSSLVFCEIKTHGASLLSKKIYRDPDVYQVSEEVSGGLSQVQKTVDKALALLARQIHEIYKDDGTPTGIQVSAVRPRQVLVVGNLAEFRVDGALNPEKMSSFELYRSSIRDVEIITFDELYERARFIVSDR</sequence>
<proteinExistence type="predicted"/>
<accession>A0A7Y9X7L3</accession>
<protein>
    <recommendedName>
        <fullName evidence="1">Shedu protein SduA C-terminal domain-containing protein</fullName>
    </recommendedName>
</protein>
<feature type="domain" description="Shedu protein SduA C-terminal" evidence="1">
    <location>
        <begin position="232"/>
        <end position="411"/>
    </location>
</feature>
<gene>
    <name evidence="2" type="ORF">HNR06_000270</name>
</gene>
<name>A0A7Y9X7L3_9ACTN</name>
<evidence type="ECO:0000313" key="3">
    <source>
        <dbReference type="Proteomes" id="UP000584931"/>
    </source>
</evidence>
<dbReference type="Proteomes" id="UP000584931">
    <property type="component" value="Unassembled WGS sequence"/>
</dbReference>
<evidence type="ECO:0000259" key="1">
    <source>
        <dbReference type="Pfam" id="PF14082"/>
    </source>
</evidence>
<reference evidence="2 3" key="1">
    <citation type="submission" date="2020-07" db="EMBL/GenBank/DDBJ databases">
        <title>Sequencing the genomes of 1000 actinobacteria strains.</title>
        <authorList>
            <person name="Klenk H.-P."/>
        </authorList>
    </citation>
    <scope>NUCLEOTIDE SEQUENCE [LARGE SCALE GENOMIC DNA]</scope>
    <source>
        <strain evidence="2 3">DSM 45278</strain>
    </source>
</reference>
<organism evidence="2 3">
    <name type="scientific">Nocardiopsis sinuspersici</name>
    <dbReference type="NCBI Taxonomy" id="501010"/>
    <lineage>
        <taxon>Bacteria</taxon>
        <taxon>Bacillati</taxon>
        <taxon>Actinomycetota</taxon>
        <taxon>Actinomycetes</taxon>
        <taxon>Streptosporangiales</taxon>
        <taxon>Nocardiopsidaceae</taxon>
        <taxon>Nocardiopsis</taxon>
    </lineage>
</organism>
<dbReference type="RefSeq" id="WP_218908592.1">
    <property type="nucleotide sequence ID" value="NZ_JACCHL010000001.1"/>
</dbReference>
<dbReference type="AlphaFoldDB" id="A0A7Y9X7L3"/>
<dbReference type="InterPro" id="IPR025359">
    <property type="entry name" value="SduA_C"/>
</dbReference>
<dbReference type="Pfam" id="PF14082">
    <property type="entry name" value="SduA_C"/>
    <property type="match status" value="1"/>
</dbReference>
<dbReference type="EMBL" id="JACCHL010000001">
    <property type="protein sequence ID" value="NYH50681.1"/>
    <property type="molecule type" value="Genomic_DNA"/>
</dbReference>
<evidence type="ECO:0000313" key="2">
    <source>
        <dbReference type="EMBL" id="NYH50681.1"/>
    </source>
</evidence>
<comment type="caution">
    <text evidence="2">The sequence shown here is derived from an EMBL/GenBank/DDBJ whole genome shotgun (WGS) entry which is preliminary data.</text>
</comment>